<feature type="domain" description="C2H2-type" evidence="10">
    <location>
        <begin position="259"/>
        <end position="287"/>
    </location>
</feature>
<dbReference type="SMART" id="SM00868">
    <property type="entry name" value="zf-AD"/>
    <property type="match status" value="1"/>
</dbReference>
<evidence type="ECO:0000313" key="12">
    <source>
        <dbReference type="EMBL" id="CAD6996789.1"/>
    </source>
</evidence>
<dbReference type="InterPro" id="IPR012934">
    <property type="entry name" value="Znf_AD"/>
</dbReference>
<keyword evidence="4 7" id="KW-0863">Zinc-finger</keyword>
<dbReference type="SMART" id="SM00355">
    <property type="entry name" value="ZnF_C2H2"/>
    <property type="match status" value="7"/>
</dbReference>
<feature type="region of interest" description="Disordered" evidence="9">
    <location>
        <begin position="455"/>
        <end position="475"/>
    </location>
</feature>
<evidence type="ECO:0000313" key="13">
    <source>
        <dbReference type="Proteomes" id="UP000606786"/>
    </source>
</evidence>
<dbReference type="PROSITE" id="PS51915">
    <property type="entry name" value="ZAD"/>
    <property type="match status" value="1"/>
</dbReference>
<feature type="domain" description="ZAD" evidence="11">
    <location>
        <begin position="22"/>
        <end position="107"/>
    </location>
</feature>
<keyword evidence="6" id="KW-0539">Nucleus</keyword>
<feature type="binding site" evidence="8">
    <location>
        <position position="83"/>
    </location>
    <ligand>
        <name>Zn(2+)</name>
        <dbReference type="ChEBI" id="CHEBI:29105"/>
    </ligand>
</feature>
<keyword evidence="5 8" id="KW-0862">Zinc</keyword>
<evidence type="ECO:0000256" key="7">
    <source>
        <dbReference type="PROSITE-ProRule" id="PRU00042"/>
    </source>
</evidence>
<comment type="caution">
    <text evidence="12">The sequence shown here is derived from an EMBL/GenBank/DDBJ whole genome shotgun (WGS) entry which is preliminary data.</text>
</comment>
<dbReference type="Proteomes" id="UP000606786">
    <property type="component" value="Unassembled WGS sequence"/>
</dbReference>
<dbReference type="InterPro" id="IPR036236">
    <property type="entry name" value="Znf_C2H2_sf"/>
</dbReference>
<dbReference type="Gene3D" id="3.30.160.60">
    <property type="entry name" value="Classic Zinc Finger"/>
    <property type="match status" value="5"/>
</dbReference>
<dbReference type="GO" id="GO:0005634">
    <property type="term" value="C:nucleus"/>
    <property type="evidence" value="ECO:0007669"/>
    <property type="project" value="UniProtKB-SubCell"/>
</dbReference>
<dbReference type="InterPro" id="IPR013087">
    <property type="entry name" value="Znf_C2H2_type"/>
</dbReference>
<dbReference type="Pfam" id="PF07776">
    <property type="entry name" value="zf-AD"/>
    <property type="match status" value="1"/>
</dbReference>
<evidence type="ECO:0000256" key="5">
    <source>
        <dbReference type="ARBA" id="ARBA00022833"/>
    </source>
</evidence>
<dbReference type="SUPFAM" id="SSF57667">
    <property type="entry name" value="beta-beta-alpha zinc fingers"/>
    <property type="match status" value="3"/>
</dbReference>
<dbReference type="GO" id="GO:0000981">
    <property type="term" value="F:DNA-binding transcription factor activity, RNA polymerase II-specific"/>
    <property type="evidence" value="ECO:0007669"/>
    <property type="project" value="TreeGrafter"/>
</dbReference>
<protein>
    <submittedName>
        <fullName evidence="12">(Mediterranean fruit fly) hypothetical protein</fullName>
    </submittedName>
</protein>
<feature type="domain" description="C2H2-type" evidence="10">
    <location>
        <begin position="342"/>
        <end position="369"/>
    </location>
</feature>
<organism evidence="12 13">
    <name type="scientific">Ceratitis capitata</name>
    <name type="common">Mediterranean fruit fly</name>
    <name type="synonym">Tephritis capitata</name>
    <dbReference type="NCBI Taxonomy" id="7213"/>
    <lineage>
        <taxon>Eukaryota</taxon>
        <taxon>Metazoa</taxon>
        <taxon>Ecdysozoa</taxon>
        <taxon>Arthropoda</taxon>
        <taxon>Hexapoda</taxon>
        <taxon>Insecta</taxon>
        <taxon>Pterygota</taxon>
        <taxon>Neoptera</taxon>
        <taxon>Endopterygota</taxon>
        <taxon>Diptera</taxon>
        <taxon>Brachycera</taxon>
        <taxon>Muscomorpha</taxon>
        <taxon>Tephritoidea</taxon>
        <taxon>Tephritidae</taxon>
        <taxon>Ceratitis</taxon>
        <taxon>Ceratitis</taxon>
    </lineage>
</organism>
<feature type="binding site" evidence="8">
    <location>
        <position position="27"/>
    </location>
    <ligand>
        <name>Zn(2+)</name>
        <dbReference type="ChEBI" id="CHEBI:29105"/>
    </ligand>
</feature>
<dbReference type="PROSITE" id="PS50157">
    <property type="entry name" value="ZINC_FINGER_C2H2_2"/>
    <property type="match status" value="7"/>
</dbReference>
<sequence>MSVVLLNFEIGENDRFSADWRSWCRLCAKADAEQYIDVLSRQCVPTMPSFNDNSMNLVSNIEEFFQIHIRENGKLSSWICRECYEIVKSFHEYKNNAKKVQNLYNDLIKGRHTSTTKSVKEIVFVDKIEADSFENSGILTNGIYEHGDEFTDPIREEMVIASSNNRVSSAESCSSSSNEEYDTQSTICYDPEEEDENQSQNRIQHEYIESVDETENISQLKYNCVICQRNFQRGSNYTTHMIKKHNCNRSDFDAQQKLFSCYRCNQKFKAMGKVAHHLKVVHKEENPFICEVCDDRLPTYESFKDHMNTHTDYAPFECDVCSKSFADKRYLKAHMFTHGDKFICPVCGEQLSCPATYRNHMVVHSDKIYDKCDYCGREFKRARALKAHLILHMGMQPYSCEFCDKSYGSKSSCTKHMKNKHPKKLAALEASGEKPITFVPKLAELKTLVRHAKHPVDLKRGPKPKLKVKVHSEEN</sequence>
<proteinExistence type="predicted"/>
<dbReference type="PANTHER" id="PTHR24394">
    <property type="entry name" value="ZINC FINGER PROTEIN"/>
    <property type="match status" value="1"/>
</dbReference>
<dbReference type="AlphaFoldDB" id="A0A811UD04"/>
<comment type="subcellular location">
    <subcellularLocation>
        <location evidence="1">Nucleus</location>
    </subcellularLocation>
</comment>
<dbReference type="PROSITE" id="PS00028">
    <property type="entry name" value="ZINC_FINGER_C2H2_1"/>
    <property type="match status" value="7"/>
</dbReference>
<keyword evidence="13" id="KW-1185">Reference proteome</keyword>
<accession>A0A811UD04</accession>
<dbReference type="FunFam" id="3.30.160.60:FF:000446">
    <property type="entry name" value="Zinc finger protein"/>
    <property type="match status" value="1"/>
</dbReference>
<keyword evidence="2 8" id="KW-0479">Metal-binding</keyword>
<evidence type="ECO:0000256" key="9">
    <source>
        <dbReference type="SAM" id="MobiDB-lite"/>
    </source>
</evidence>
<evidence type="ECO:0000259" key="10">
    <source>
        <dbReference type="PROSITE" id="PS50157"/>
    </source>
</evidence>
<feature type="domain" description="C2H2-type" evidence="10">
    <location>
        <begin position="316"/>
        <end position="338"/>
    </location>
</feature>
<evidence type="ECO:0000256" key="4">
    <source>
        <dbReference type="ARBA" id="ARBA00022771"/>
    </source>
</evidence>
<feature type="binding site" evidence="8">
    <location>
        <position position="24"/>
    </location>
    <ligand>
        <name>Zn(2+)</name>
        <dbReference type="ChEBI" id="CHEBI:29105"/>
    </ligand>
</feature>
<name>A0A811UD04_CERCA</name>
<evidence type="ECO:0000256" key="6">
    <source>
        <dbReference type="ARBA" id="ARBA00023242"/>
    </source>
</evidence>
<dbReference type="EMBL" id="CAJHJT010000012">
    <property type="protein sequence ID" value="CAD6996789.1"/>
    <property type="molecule type" value="Genomic_DNA"/>
</dbReference>
<evidence type="ECO:0000256" key="3">
    <source>
        <dbReference type="ARBA" id="ARBA00022737"/>
    </source>
</evidence>
<feature type="domain" description="C2H2-type" evidence="10">
    <location>
        <begin position="222"/>
        <end position="250"/>
    </location>
</feature>
<dbReference type="Gene3D" id="3.40.1800.20">
    <property type="match status" value="1"/>
</dbReference>
<evidence type="ECO:0000256" key="1">
    <source>
        <dbReference type="ARBA" id="ARBA00004123"/>
    </source>
</evidence>
<dbReference type="OrthoDB" id="6077919at2759"/>
<feature type="domain" description="C2H2-type" evidence="10">
    <location>
        <begin position="370"/>
        <end position="397"/>
    </location>
</feature>
<dbReference type="Pfam" id="PF00096">
    <property type="entry name" value="zf-C2H2"/>
    <property type="match status" value="2"/>
</dbReference>
<evidence type="ECO:0000256" key="8">
    <source>
        <dbReference type="PROSITE-ProRule" id="PRU01263"/>
    </source>
</evidence>
<feature type="binding site" evidence="8">
    <location>
        <position position="80"/>
    </location>
    <ligand>
        <name>Zn(2+)</name>
        <dbReference type="ChEBI" id="CHEBI:29105"/>
    </ligand>
</feature>
<evidence type="ECO:0000259" key="11">
    <source>
        <dbReference type="PROSITE" id="PS51915"/>
    </source>
</evidence>
<reference evidence="12" key="1">
    <citation type="submission" date="2020-11" db="EMBL/GenBank/DDBJ databases">
        <authorList>
            <person name="Whitehead M."/>
        </authorList>
    </citation>
    <scope>NUCLEOTIDE SEQUENCE</scope>
    <source>
        <strain evidence="12">EGII</strain>
    </source>
</reference>
<feature type="domain" description="C2H2-type" evidence="10">
    <location>
        <begin position="288"/>
        <end position="315"/>
    </location>
</feature>
<keyword evidence="3" id="KW-0677">Repeat</keyword>
<dbReference type="SUPFAM" id="SSF57716">
    <property type="entry name" value="Glucocorticoid receptor-like (DNA-binding domain)"/>
    <property type="match status" value="1"/>
</dbReference>
<gene>
    <name evidence="12" type="ORF">CCAP1982_LOCUS5463</name>
</gene>
<dbReference type="GO" id="GO:0008270">
    <property type="term" value="F:zinc ion binding"/>
    <property type="evidence" value="ECO:0007669"/>
    <property type="project" value="UniProtKB-UniRule"/>
</dbReference>
<feature type="domain" description="C2H2-type" evidence="10">
    <location>
        <begin position="398"/>
        <end position="426"/>
    </location>
</feature>
<dbReference type="PANTHER" id="PTHR24394:SF44">
    <property type="entry name" value="ZINC FINGER PROTEIN 271-LIKE"/>
    <property type="match status" value="1"/>
</dbReference>
<evidence type="ECO:0000256" key="2">
    <source>
        <dbReference type="ARBA" id="ARBA00022723"/>
    </source>
</evidence>